<evidence type="ECO:0000313" key="3">
    <source>
        <dbReference type="Proteomes" id="UP000245207"/>
    </source>
</evidence>
<dbReference type="AlphaFoldDB" id="A0A2U1PCB8"/>
<accession>A0A2U1PCB8</accession>
<evidence type="ECO:0000256" key="1">
    <source>
        <dbReference type="SAM" id="MobiDB-lite"/>
    </source>
</evidence>
<dbReference type="OrthoDB" id="10259024at2759"/>
<comment type="caution">
    <text evidence="2">The sequence shown here is derived from an EMBL/GenBank/DDBJ whole genome shotgun (WGS) entry which is preliminary data.</text>
</comment>
<proteinExistence type="predicted"/>
<reference evidence="2 3" key="1">
    <citation type="journal article" date="2018" name="Mol. Plant">
        <title>The genome of Artemisia annua provides insight into the evolution of Asteraceae family and artemisinin biosynthesis.</title>
        <authorList>
            <person name="Shen Q."/>
            <person name="Zhang L."/>
            <person name="Liao Z."/>
            <person name="Wang S."/>
            <person name="Yan T."/>
            <person name="Shi P."/>
            <person name="Liu M."/>
            <person name="Fu X."/>
            <person name="Pan Q."/>
            <person name="Wang Y."/>
            <person name="Lv Z."/>
            <person name="Lu X."/>
            <person name="Zhang F."/>
            <person name="Jiang W."/>
            <person name="Ma Y."/>
            <person name="Chen M."/>
            <person name="Hao X."/>
            <person name="Li L."/>
            <person name="Tang Y."/>
            <person name="Lv G."/>
            <person name="Zhou Y."/>
            <person name="Sun X."/>
            <person name="Brodelius P.E."/>
            <person name="Rose J.K.C."/>
            <person name="Tang K."/>
        </authorList>
    </citation>
    <scope>NUCLEOTIDE SEQUENCE [LARGE SCALE GENOMIC DNA]</scope>
    <source>
        <strain evidence="3">cv. Huhao1</strain>
        <tissue evidence="2">Leaf</tissue>
    </source>
</reference>
<evidence type="ECO:0000313" key="2">
    <source>
        <dbReference type="EMBL" id="PWA83393.1"/>
    </source>
</evidence>
<dbReference type="STRING" id="35608.A0A2U1PCB8"/>
<feature type="region of interest" description="Disordered" evidence="1">
    <location>
        <begin position="49"/>
        <end position="68"/>
    </location>
</feature>
<dbReference type="EMBL" id="PKPP01001356">
    <property type="protein sequence ID" value="PWA83393.1"/>
    <property type="molecule type" value="Genomic_DNA"/>
</dbReference>
<protein>
    <submittedName>
        <fullName evidence="2">Vacuolar protein sorting-associated protein 54</fullName>
    </submittedName>
</protein>
<keyword evidence="3" id="KW-1185">Reference proteome</keyword>
<sequence length="174" mass="19319">MYISPVKKLTQTPLYSVIYGHYDAAIAHGAEIAPEVASQFESFPISTQQNVTKDSSTQPNRNDSASSSNLSKKFRVCAACDAARGRWAKLLGVHALLDLRLTLQGIASGSCLKVQVLKTWVIILKGMKALGTVMCEKEKLKEKQDKTSPRIIFIEMKTALWLPVLFCSFHDIFK</sequence>
<organism evidence="2 3">
    <name type="scientific">Artemisia annua</name>
    <name type="common">Sweet wormwood</name>
    <dbReference type="NCBI Taxonomy" id="35608"/>
    <lineage>
        <taxon>Eukaryota</taxon>
        <taxon>Viridiplantae</taxon>
        <taxon>Streptophyta</taxon>
        <taxon>Embryophyta</taxon>
        <taxon>Tracheophyta</taxon>
        <taxon>Spermatophyta</taxon>
        <taxon>Magnoliopsida</taxon>
        <taxon>eudicotyledons</taxon>
        <taxon>Gunneridae</taxon>
        <taxon>Pentapetalae</taxon>
        <taxon>asterids</taxon>
        <taxon>campanulids</taxon>
        <taxon>Asterales</taxon>
        <taxon>Asteraceae</taxon>
        <taxon>Asteroideae</taxon>
        <taxon>Anthemideae</taxon>
        <taxon>Artemisiinae</taxon>
        <taxon>Artemisia</taxon>
    </lineage>
</organism>
<name>A0A2U1PCB8_ARTAN</name>
<gene>
    <name evidence="2" type="ORF">CTI12_AA169190</name>
</gene>
<dbReference type="Proteomes" id="UP000245207">
    <property type="component" value="Unassembled WGS sequence"/>
</dbReference>